<gene>
    <name evidence="10" type="ORF">FBF37_00455</name>
</gene>
<evidence type="ECO:0000313" key="11">
    <source>
        <dbReference type="Proteomes" id="UP000310639"/>
    </source>
</evidence>
<dbReference type="InterPro" id="IPR010627">
    <property type="entry name" value="Prepilin_pept_A24_N"/>
</dbReference>
<accession>A0A4V1GDJ0</accession>
<proteinExistence type="inferred from homology"/>
<keyword evidence="6 7" id="KW-0472">Membrane</keyword>
<evidence type="ECO:0008006" key="12">
    <source>
        <dbReference type="Google" id="ProtNLM"/>
    </source>
</evidence>
<keyword evidence="4 7" id="KW-0812">Transmembrane</keyword>
<feature type="transmembrane region" description="Helical" evidence="7">
    <location>
        <begin position="106"/>
        <end position="123"/>
    </location>
</feature>
<dbReference type="GO" id="GO:0004190">
    <property type="term" value="F:aspartic-type endopeptidase activity"/>
    <property type="evidence" value="ECO:0007669"/>
    <property type="project" value="InterPro"/>
</dbReference>
<dbReference type="OrthoDB" id="9789291at2"/>
<dbReference type="AlphaFoldDB" id="A0A4V1GDJ0"/>
<dbReference type="GO" id="GO:0005886">
    <property type="term" value="C:plasma membrane"/>
    <property type="evidence" value="ECO:0007669"/>
    <property type="project" value="UniProtKB-SubCell"/>
</dbReference>
<evidence type="ECO:0000259" key="8">
    <source>
        <dbReference type="Pfam" id="PF01478"/>
    </source>
</evidence>
<keyword evidence="11" id="KW-1185">Reference proteome</keyword>
<dbReference type="PANTHER" id="PTHR30487:SF0">
    <property type="entry name" value="PREPILIN LEADER PEPTIDASE_N-METHYLTRANSFERASE-RELATED"/>
    <property type="match status" value="1"/>
</dbReference>
<evidence type="ECO:0000256" key="7">
    <source>
        <dbReference type="SAM" id="Phobius"/>
    </source>
</evidence>
<evidence type="ECO:0000256" key="2">
    <source>
        <dbReference type="ARBA" id="ARBA00005801"/>
    </source>
</evidence>
<dbReference type="PANTHER" id="PTHR30487">
    <property type="entry name" value="TYPE 4 PREPILIN-LIKE PROTEINS LEADER PEPTIDE-PROCESSING ENZYME"/>
    <property type="match status" value="1"/>
</dbReference>
<feature type="transmembrane region" description="Helical" evidence="7">
    <location>
        <begin position="161"/>
        <end position="179"/>
    </location>
</feature>
<evidence type="ECO:0000259" key="9">
    <source>
        <dbReference type="Pfam" id="PF06750"/>
    </source>
</evidence>
<dbReference type="InterPro" id="IPR050882">
    <property type="entry name" value="Prepilin_peptidase/N-MTase"/>
</dbReference>
<dbReference type="InterPro" id="IPR000045">
    <property type="entry name" value="Prepilin_IV_endopep_pep"/>
</dbReference>
<feature type="transmembrane region" description="Helical" evidence="7">
    <location>
        <begin position="185"/>
        <end position="209"/>
    </location>
</feature>
<sequence length="293" mass="32324">MDSCIMISMTVGIGLLGAVLGSFAGAQVWRLRAWQLKQDKAAGEKIDAAEWKKLKPLVGKKLKQDRSQCLSCHHDLAWKDLIPVFSWLRFGGKCRYCKAKIGYTEILLELGLGALFALSVWFWPESFSDLGLLRVVVWLSALVPLTILFVYDLRWSILPDIAMWPFVALGGIFVATRFITSSDIVGLLMTLSGAVAILSGLYLVLYAISKGEWIGFGDVKLGLGLALFLADWKLAFLCLFAANLLGTLMVLPGMVRGTLDRKAKVPFGPLLIVGFLLTWFIGPEIIRGLFPLI</sequence>
<evidence type="ECO:0000256" key="6">
    <source>
        <dbReference type="ARBA" id="ARBA00023136"/>
    </source>
</evidence>
<feature type="domain" description="Prepilin peptidase A24 N-terminal" evidence="9">
    <location>
        <begin position="15"/>
        <end position="122"/>
    </location>
</feature>
<evidence type="ECO:0000256" key="3">
    <source>
        <dbReference type="ARBA" id="ARBA00022475"/>
    </source>
</evidence>
<dbReference type="RefSeq" id="WP_138078435.1">
    <property type="nucleotide sequence ID" value="NZ_CP040004.1"/>
</dbReference>
<dbReference type="GO" id="GO:0006465">
    <property type="term" value="P:signal peptide processing"/>
    <property type="evidence" value="ECO:0007669"/>
    <property type="project" value="TreeGrafter"/>
</dbReference>
<dbReference type="Pfam" id="PF06750">
    <property type="entry name" value="A24_N_bact"/>
    <property type="match status" value="1"/>
</dbReference>
<dbReference type="Pfam" id="PF01478">
    <property type="entry name" value="Peptidase_A24"/>
    <property type="match status" value="1"/>
</dbReference>
<comment type="subcellular location">
    <subcellularLocation>
        <location evidence="1">Cell membrane</location>
        <topology evidence="1">Multi-pass membrane protein</topology>
    </subcellularLocation>
</comment>
<keyword evidence="5 7" id="KW-1133">Transmembrane helix</keyword>
<dbReference type="KEGG" id="nft:FBF37_00455"/>
<dbReference type="Proteomes" id="UP000310639">
    <property type="component" value="Chromosome"/>
</dbReference>
<reference evidence="10 11" key="1">
    <citation type="submission" date="2019-04" db="EMBL/GenBank/DDBJ databases">
        <title>Saccharibacteria TM7 genomes.</title>
        <authorList>
            <person name="Bor B."/>
            <person name="He X."/>
            <person name="Chen T."/>
            <person name="Dewhirst F.E."/>
        </authorList>
    </citation>
    <scope>NUCLEOTIDE SEQUENCE [LARGE SCALE GENOMIC DNA]</scope>
    <source>
        <strain evidence="10 11">BB001</strain>
    </source>
</reference>
<comment type="similarity">
    <text evidence="2">Belongs to the peptidase A24 family.</text>
</comment>
<feature type="transmembrane region" description="Helical" evidence="7">
    <location>
        <begin position="221"/>
        <end position="245"/>
    </location>
</feature>
<feature type="transmembrane region" description="Helical" evidence="7">
    <location>
        <begin position="6"/>
        <end position="29"/>
    </location>
</feature>
<evidence type="ECO:0000256" key="1">
    <source>
        <dbReference type="ARBA" id="ARBA00004651"/>
    </source>
</evidence>
<dbReference type="Gene3D" id="1.20.120.1220">
    <property type="match status" value="1"/>
</dbReference>
<evidence type="ECO:0000256" key="5">
    <source>
        <dbReference type="ARBA" id="ARBA00022989"/>
    </source>
</evidence>
<feature type="transmembrane region" description="Helical" evidence="7">
    <location>
        <begin position="135"/>
        <end position="154"/>
    </location>
</feature>
<protein>
    <recommendedName>
        <fullName evidence="12">Prepilin peptidase</fullName>
    </recommendedName>
</protein>
<keyword evidence="3" id="KW-1003">Cell membrane</keyword>
<evidence type="ECO:0000256" key="4">
    <source>
        <dbReference type="ARBA" id="ARBA00022692"/>
    </source>
</evidence>
<dbReference type="EMBL" id="CP040004">
    <property type="protein sequence ID" value="QCT41956.1"/>
    <property type="molecule type" value="Genomic_DNA"/>
</dbReference>
<organism evidence="10 11">
    <name type="scientific">Candidatus Nanosynbacter featherlites</name>
    <dbReference type="NCBI Taxonomy" id="2572088"/>
    <lineage>
        <taxon>Bacteria</taxon>
        <taxon>Candidatus Saccharimonadota</taxon>
        <taxon>Candidatus Saccharimonadia</taxon>
        <taxon>Candidatus Nanosynbacterales</taxon>
        <taxon>Candidatus Nanosynbacteraceae</taxon>
        <taxon>Candidatus Nanosynbacter</taxon>
    </lineage>
</organism>
<evidence type="ECO:0000313" key="10">
    <source>
        <dbReference type="EMBL" id="QCT41956.1"/>
    </source>
</evidence>
<name>A0A4V1GDJ0_9BACT</name>
<feature type="transmembrane region" description="Helical" evidence="7">
    <location>
        <begin position="265"/>
        <end position="282"/>
    </location>
</feature>
<feature type="domain" description="Prepilin type IV endopeptidase peptidase" evidence="8">
    <location>
        <begin position="143"/>
        <end position="250"/>
    </location>
</feature>